<name>A0A819W195_9BILA</name>
<dbReference type="OrthoDB" id="1658288at2759"/>
<feature type="repeat" description="TPR" evidence="3">
    <location>
        <begin position="489"/>
        <end position="522"/>
    </location>
</feature>
<dbReference type="Proteomes" id="UP000663825">
    <property type="component" value="Unassembled WGS sequence"/>
</dbReference>
<dbReference type="Gene3D" id="1.25.40.10">
    <property type="entry name" value="Tetratricopeptide repeat domain"/>
    <property type="match status" value="2"/>
</dbReference>
<accession>A0A819W195</accession>
<dbReference type="EMBL" id="CAJNYD010002334">
    <property type="protein sequence ID" value="CAF3412595.1"/>
    <property type="molecule type" value="Genomic_DNA"/>
</dbReference>
<dbReference type="AlphaFoldDB" id="A0A819W195"/>
<evidence type="ECO:0000313" key="7">
    <source>
        <dbReference type="EMBL" id="CAF3412595.1"/>
    </source>
</evidence>
<dbReference type="PROSITE" id="PS50005">
    <property type="entry name" value="TPR"/>
    <property type="match status" value="3"/>
</dbReference>
<feature type="domain" description="ADP ribosyltransferase" evidence="5">
    <location>
        <begin position="214"/>
        <end position="370"/>
    </location>
</feature>
<sequence length="674" mass="78172">MTSATTKMSINNNDLETYSIVWLDASVNSEENMDAQKKLRSIVNQLRTFIDPEEFMKDVGFIRQGDLTILIVSGRLGRIVVPEMQKLEEMCSIYIYCFNKEANLEWSRSFSKVKAVCNKLDELIDVIRVDQKHRSRNEESLGIDILDRSSTELNGDFLHSQLLIDVLIRMKPSEQDQNELIELLKTEYKGNEAELRRVHEFASKYASNCAIWWYTRDSFVYRLLNKALRVRNVEMIFLMRNIIRDVYEQLRVNQCEKRVIVYRGQMISGNEMKKLRASIGNIISLNSFLSTSLNRKIAERFVGQSIGSCSSDDRVGVIFEIEADPRLISDTKVDNRRPFAQIDEFSYYGEEAEILFMIGSIFRLEAIRQDDSLGDMRVWIIRMRLCSDDENDLKKLYDHMKNEYGVSKETNLMSLGYLMWKMGKFDLAEKYYRRCLSEPSSNDCSLSVLYQRLGLVANSKGDDDSSLEWYEKSLERMMKTRPSDYVNIGNAHNNIGNAHRNKGDNVRALESYNRAVSLFQEAHDENHPKMAMFYNNIGLICRQEKSYLEALDFYEKSLAIWKNHLPADHPHLGSLYSNMGAVHRSLSHYDLALEYYDLSIKISLKALPAQHPDIAVTYKNMGLVYEDEGELEQALKLLKKSQIIYEAALPVNHPNVSKSRNDVQRVEDKIKRKK</sequence>
<organism evidence="8 10">
    <name type="scientific">Rotaria socialis</name>
    <dbReference type="NCBI Taxonomy" id="392032"/>
    <lineage>
        <taxon>Eukaryota</taxon>
        <taxon>Metazoa</taxon>
        <taxon>Spiralia</taxon>
        <taxon>Gnathifera</taxon>
        <taxon>Rotifera</taxon>
        <taxon>Eurotatoria</taxon>
        <taxon>Bdelloidea</taxon>
        <taxon>Philodinida</taxon>
        <taxon>Philodinidae</taxon>
        <taxon>Rotaria</taxon>
    </lineage>
</organism>
<dbReference type="Pfam" id="PF03496">
    <property type="entry name" value="ADPrib_exo_Tox"/>
    <property type="match status" value="1"/>
</dbReference>
<dbReference type="EMBL" id="CAJOBP010000084">
    <property type="protein sequence ID" value="CAF4118542.1"/>
    <property type="molecule type" value="Genomic_DNA"/>
</dbReference>
<reference evidence="8" key="1">
    <citation type="submission" date="2021-02" db="EMBL/GenBank/DDBJ databases">
        <authorList>
            <person name="Nowell W R."/>
        </authorList>
    </citation>
    <scope>NUCLEOTIDE SEQUENCE</scope>
</reference>
<dbReference type="Proteomes" id="UP000663833">
    <property type="component" value="Unassembled WGS sequence"/>
</dbReference>
<dbReference type="PROSITE" id="PS51996">
    <property type="entry name" value="TR_MART"/>
    <property type="match status" value="1"/>
</dbReference>
<dbReference type="SUPFAM" id="SSF48452">
    <property type="entry name" value="TPR-like"/>
    <property type="match status" value="1"/>
</dbReference>
<evidence type="ECO:0000313" key="9">
    <source>
        <dbReference type="EMBL" id="CAF4202471.1"/>
    </source>
</evidence>
<dbReference type="SUPFAM" id="SSF56399">
    <property type="entry name" value="ADP-ribosylation"/>
    <property type="match status" value="1"/>
</dbReference>
<dbReference type="Pfam" id="PF13424">
    <property type="entry name" value="TPR_12"/>
    <property type="match status" value="2"/>
</dbReference>
<dbReference type="SMART" id="SM00028">
    <property type="entry name" value="TPR"/>
    <property type="match status" value="6"/>
</dbReference>
<keyword evidence="2 3" id="KW-0802">TPR repeat</keyword>
<dbReference type="InterPro" id="IPR003540">
    <property type="entry name" value="ADP-ribosyltransferase"/>
</dbReference>
<feature type="repeat" description="TPR" evidence="3">
    <location>
        <begin position="573"/>
        <end position="606"/>
    </location>
</feature>
<dbReference type="EMBL" id="CAJOBO010000363">
    <property type="protein sequence ID" value="CAF4202471.1"/>
    <property type="molecule type" value="Genomic_DNA"/>
</dbReference>
<feature type="compositionally biased region" description="Basic and acidic residues" evidence="4">
    <location>
        <begin position="659"/>
        <end position="674"/>
    </location>
</feature>
<evidence type="ECO:0000313" key="6">
    <source>
        <dbReference type="EMBL" id="CAF3210224.1"/>
    </source>
</evidence>
<dbReference type="EMBL" id="CAJNXB010002014">
    <property type="protein sequence ID" value="CAF3210224.1"/>
    <property type="molecule type" value="Genomic_DNA"/>
</dbReference>
<feature type="region of interest" description="Disordered" evidence="4">
    <location>
        <begin position="655"/>
        <end position="674"/>
    </location>
</feature>
<evidence type="ECO:0000256" key="2">
    <source>
        <dbReference type="ARBA" id="ARBA00022803"/>
    </source>
</evidence>
<dbReference type="PANTHER" id="PTHR45641:SF1">
    <property type="entry name" value="AAA+ ATPASE DOMAIN-CONTAINING PROTEIN"/>
    <property type="match status" value="1"/>
</dbReference>
<dbReference type="Gene3D" id="3.90.176.10">
    <property type="entry name" value="Toxin ADP-ribosyltransferase, Chain A, domain 1"/>
    <property type="match status" value="1"/>
</dbReference>
<feature type="repeat" description="TPR" evidence="3">
    <location>
        <begin position="615"/>
        <end position="648"/>
    </location>
</feature>
<dbReference type="PANTHER" id="PTHR45641">
    <property type="entry name" value="TETRATRICOPEPTIDE REPEAT PROTEIN (AFU_ORTHOLOGUE AFUA_6G03870)"/>
    <property type="match status" value="1"/>
</dbReference>
<gene>
    <name evidence="9" type="ORF">HFQ381_LOCUS7557</name>
    <name evidence="7" type="ORF">LUA448_LOCUS18654</name>
    <name evidence="6" type="ORF">TIS948_LOCUS13092</name>
    <name evidence="8" type="ORF">UJA718_LOCUS1400</name>
</gene>
<evidence type="ECO:0000256" key="1">
    <source>
        <dbReference type="ARBA" id="ARBA00022737"/>
    </source>
</evidence>
<comment type="caution">
    <text evidence="8">The sequence shown here is derived from an EMBL/GenBank/DDBJ whole genome shotgun (WGS) entry which is preliminary data.</text>
</comment>
<evidence type="ECO:0000256" key="3">
    <source>
        <dbReference type="PROSITE-ProRule" id="PRU00339"/>
    </source>
</evidence>
<keyword evidence="10" id="KW-1185">Reference proteome</keyword>
<dbReference type="InterPro" id="IPR011990">
    <property type="entry name" value="TPR-like_helical_dom_sf"/>
</dbReference>
<dbReference type="InterPro" id="IPR019734">
    <property type="entry name" value="TPR_rpt"/>
</dbReference>
<proteinExistence type="predicted"/>
<evidence type="ECO:0000313" key="10">
    <source>
        <dbReference type="Proteomes" id="UP000663873"/>
    </source>
</evidence>
<dbReference type="Proteomes" id="UP000663873">
    <property type="component" value="Unassembled WGS sequence"/>
</dbReference>
<dbReference type="Proteomes" id="UP000663851">
    <property type="component" value="Unassembled WGS sequence"/>
</dbReference>
<dbReference type="Pfam" id="PF13181">
    <property type="entry name" value="TPR_8"/>
    <property type="match status" value="1"/>
</dbReference>
<keyword evidence="1" id="KW-0677">Repeat</keyword>
<evidence type="ECO:0000256" key="4">
    <source>
        <dbReference type="SAM" id="MobiDB-lite"/>
    </source>
</evidence>
<evidence type="ECO:0000259" key="5">
    <source>
        <dbReference type="Pfam" id="PF03496"/>
    </source>
</evidence>
<protein>
    <recommendedName>
        <fullName evidence="5">ADP ribosyltransferase domain-containing protein</fullName>
    </recommendedName>
</protein>
<evidence type="ECO:0000313" key="8">
    <source>
        <dbReference type="EMBL" id="CAF4118542.1"/>
    </source>
</evidence>